<dbReference type="RefSeq" id="XP_014471782.1">
    <property type="nucleotide sequence ID" value="XM_014616296.1"/>
</dbReference>
<dbReference type="GeneID" id="106742930"/>
<protein>
    <submittedName>
        <fullName evidence="3">F-box only protein 39-like</fullName>
    </submittedName>
</protein>
<dbReference type="Gene3D" id="3.80.10.10">
    <property type="entry name" value="Ribonuclease Inhibitor"/>
    <property type="match status" value="1"/>
</dbReference>
<feature type="domain" description="F-box" evidence="1">
    <location>
        <begin position="1"/>
        <end position="45"/>
    </location>
</feature>
<dbReference type="GO" id="GO:0031398">
    <property type="term" value="P:positive regulation of protein ubiquitination"/>
    <property type="evidence" value="ECO:0007669"/>
    <property type="project" value="TreeGrafter"/>
</dbReference>
<dbReference type="InterPro" id="IPR032675">
    <property type="entry name" value="LRR_dom_sf"/>
</dbReference>
<sequence length="432" mass="49918">MWDQLPELILTQIFGHLDHADRASVGEVCPAWNRALSSPVLWRSVAVVIDRDLSDDFPPATILTTKYGQHMRSLELAFSRPYISPRSLHRVKLMCSAPASAGADFLAIVRAKDVQLRQLTLTNWAFAYNRGTLLNALARFLRGQRNLETLCLLNAEFGVADVLRVLGVLAKESREHLASLDLRGAFRMSRWQVPHDNRRYLGLLSHFHSLSLLKLDYPALSNHVLYVLASNASKTLKNLHIFVRNSDSRQHMLADTAWRNLSSACPDLTVSYTIVNISHYEDIYYLLLPSLPLAKFHMFSGHVWDQSRSRNFRSTIGLLITQYTNTLVEVMLQLRNNRESLDDLLVSMLIRCKRLVRLQYDGIIRSLETLREICQLQVEHKTRFKTIHVKPRDINIQNRAVLYEINYQYDRKMHEQGIDFRVEDPTSILFFY</sequence>
<evidence type="ECO:0000259" key="1">
    <source>
        <dbReference type="PROSITE" id="PS50181"/>
    </source>
</evidence>
<reference evidence="3" key="1">
    <citation type="submission" date="2025-08" db="UniProtKB">
        <authorList>
            <consortium name="RefSeq"/>
        </authorList>
    </citation>
    <scope>IDENTIFICATION</scope>
</reference>
<dbReference type="AlphaFoldDB" id="A0A6P3X0R0"/>
<dbReference type="PANTHER" id="PTHR20933">
    <property type="entry name" value="F-BOX ONLY PROTEIN 33"/>
    <property type="match status" value="1"/>
</dbReference>
<evidence type="ECO:0000313" key="2">
    <source>
        <dbReference type="Proteomes" id="UP000515204"/>
    </source>
</evidence>
<dbReference type="InterPro" id="IPR036047">
    <property type="entry name" value="F-box-like_dom_sf"/>
</dbReference>
<dbReference type="SUPFAM" id="SSF81383">
    <property type="entry name" value="F-box domain"/>
    <property type="match status" value="1"/>
</dbReference>
<accession>A0A6P3X0R0</accession>
<proteinExistence type="predicted"/>
<name>A0A6P3X0R0_DINQU</name>
<dbReference type="SMART" id="SM00256">
    <property type="entry name" value="FBOX"/>
    <property type="match status" value="1"/>
</dbReference>
<dbReference type="Pfam" id="PF12937">
    <property type="entry name" value="F-box-like"/>
    <property type="match status" value="1"/>
</dbReference>
<dbReference type="PROSITE" id="PS50181">
    <property type="entry name" value="FBOX"/>
    <property type="match status" value="1"/>
</dbReference>
<dbReference type="PANTHER" id="PTHR20933:SF3">
    <property type="entry name" value="F-BOX ONLY PROTEIN 33"/>
    <property type="match status" value="1"/>
</dbReference>
<dbReference type="OrthoDB" id="9974792at2759"/>
<dbReference type="KEGG" id="dqu:106742930"/>
<dbReference type="Proteomes" id="UP000515204">
    <property type="component" value="Unplaced"/>
</dbReference>
<dbReference type="InterPro" id="IPR001810">
    <property type="entry name" value="F-box_dom"/>
</dbReference>
<organism evidence="2 3">
    <name type="scientific">Dinoponera quadriceps</name>
    <name type="common">South American ant</name>
    <dbReference type="NCBI Taxonomy" id="609295"/>
    <lineage>
        <taxon>Eukaryota</taxon>
        <taxon>Metazoa</taxon>
        <taxon>Ecdysozoa</taxon>
        <taxon>Arthropoda</taxon>
        <taxon>Hexapoda</taxon>
        <taxon>Insecta</taxon>
        <taxon>Pterygota</taxon>
        <taxon>Neoptera</taxon>
        <taxon>Endopterygota</taxon>
        <taxon>Hymenoptera</taxon>
        <taxon>Apocrita</taxon>
        <taxon>Aculeata</taxon>
        <taxon>Formicoidea</taxon>
        <taxon>Formicidae</taxon>
        <taxon>Ponerinae</taxon>
        <taxon>Ponerini</taxon>
        <taxon>Dinoponera</taxon>
    </lineage>
</organism>
<evidence type="ECO:0000313" key="3">
    <source>
        <dbReference type="RefSeq" id="XP_014471782.1"/>
    </source>
</evidence>
<keyword evidence="2" id="KW-1185">Reference proteome</keyword>
<dbReference type="Gene3D" id="1.20.1280.50">
    <property type="match status" value="1"/>
</dbReference>
<gene>
    <name evidence="3" type="primary">LOC106742930</name>
</gene>